<proteinExistence type="predicted"/>
<accession>A0ABV0KP59</accession>
<sequence>MVREPCTQPSGFVIEISLEKRCLTIDRITGAIAQAAYSRSAMKPELLTRLGQLAAPYAPLPSWSVHPNTIRALVRRYSEQAAFYPLEEMAQWLAYQRYGLFLLPGHQPLFYARTEHKPICPNRSATAALGEACLGLVMQYLYHGRLLARPIGDYPDAVCAHPIDQAIYLGEAKATAAQTVDDIKHVIDSELPRFIPFVIAANALDHTSTKVLGLLVGTTILSSDQWHCAISEVQV</sequence>
<gene>
    <name evidence="1" type="ORF">NDI38_21645</name>
</gene>
<name>A0ABV0KP59_9CYAN</name>
<organism evidence="1 2">
    <name type="scientific">Stenomitos frigidus AS-A4</name>
    <dbReference type="NCBI Taxonomy" id="2933935"/>
    <lineage>
        <taxon>Bacteria</taxon>
        <taxon>Bacillati</taxon>
        <taxon>Cyanobacteriota</taxon>
        <taxon>Cyanophyceae</taxon>
        <taxon>Leptolyngbyales</taxon>
        <taxon>Leptolyngbyaceae</taxon>
        <taxon>Stenomitos</taxon>
    </lineage>
</organism>
<protein>
    <submittedName>
        <fullName evidence="1">Uncharacterized protein</fullName>
    </submittedName>
</protein>
<dbReference type="EMBL" id="JAMPLM010000026">
    <property type="protein sequence ID" value="MEP1061039.1"/>
    <property type="molecule type" value="Genomic_DNA"/>
</dbReference>
<reference evidence="1 2" key="1">
    <citation type="submission" date="2022-04" db="EMBL/GenBank/DDBJ databases">
        <title>Positive selection, recombination, and allopatry shape intraspecific diversity of widespread and dominant cyanobacteria.</title>
        <authorList>
            <person name="Wei J."/>
            <person name="Shu W."/>
            <person name="Hu C."/>
        </authorList>
    </citation>
    <scope>NUCLEOTIDE SEQUENCE [LARGE SCALE GENOMIC DNA]</scope>
    <source>
        <strain evidence="1 2">AS-A4</strain>
    </source>
</reference>
<comment type="caution">
    <text evidence="1">The sequence shown here is derived from an EMBL/GenBank/DDBJ whole genome shotgun (WGS) entry which is preliminary data.</text>
</comment>
<evidence type="ECO:0000313" key="2">
    <source>
        <dbReference type="Proteomes" id="UP001476950"/>
    </source>
</evidence>
<evidence type="ECO:0000313" key="1">
    <source>
        <dbReference type="EMBL" id="MEP1061039.1"/>
    </source>
</evidence>
<dbReference type="Proteomes" id="UP001476950">
    <property type="component" value="Unassembled WGS sequence"/>
</dbReference>
<dbReference type="RefSeq" id="WP_190449788.1">
    <property type="nucleotide sequence ID" value="NZ_JAMPLM010000026.1"/>
</dbReference>
<keyword evidence="2" id="KW-1185">Reference proteome</keyword>